<dbReference type="EMBL" id="MRBL01000017">
    <property type="protein sequence ID" value="OMI26173.1"/>
    <property type="molecule type" value="Genomic_DNA"/>
</dbReference>
<organism evidence="1 2">
    <name type="scientific">Bacillus haynesii</name>
    <dbReference type="NCBI Taxonomy" id="1925021"/>
    <lineage>
        <taxon>Bacteria</taxon>
        <taxon>Bacillati</taxon>
        <taxon>Bacillota</taxon>
        <taxon>Bacilli</taxon>
        <taxon>Bacillales</taxon>
        <taxon>Bacillaceae</taxon>
        <taxon>Bacillus</taxon>
    </lineage>
</organism>
<comment type="caution">
    <text evidence="1">The sequence shown here is derived from an EMBL/GenBank/DDBJ whole genome shotgun (WGS) entry which is preliminary data.</text>
</comment>
<dbReference type="InterPro" id="IPR038620">
    <property type="entry name" value="YdcP-like_sf"/>
</dbReference>
<dbReference type="RefSeq" id="WP_076792976.1">
    <property type="nucleotide sequence ID" value="NZ_MRBL01000017.1"/>
</dbReference>
<dbReference type="InterPro" id="IPR010365">
    <property type="entry name" value="DUF961"/>
</dbReference>
<gene>
    <name evidence="1" type="ORF">BTA31_15220</name>
</gene>
<accession>A0ABX3I2R0</accession>
<keyword evidence="2" id="KW-1185">Reference proteome</keyword>
<dbReference type="Proteomes" id="UP000187046">
    <property type="component" value="Unassembled WGS sequence"/>
</dbReference>
<reference evidence="1 2" key="1">
    <citation type="submission" date="2016-12" db="EMBL/GenBank/DDBJ databases">
        <title>Bacillus phylogenomics.</title>
        <authorList>
            <person name="Dunlap C."/>
        </authorList>
    </citation>
    <scope>NUCLEOTIDE SEQUENCE [LARGE SCALE GENOMIC DNA]</scope>
    <source>
        <strain evidence="1 2">NRRL B-41327</strain>
    </source>
</reference>
<protein>
    <recommendedName>
        <fullName evidence="3">DUF961 domain-containing protein</fullName>
    </recommendedName>
</protein>
<name>A0ABX3I2R0_9BACI</name>
<evidence type="ECO:0008006" key="3">
    <source>
        <dbReference type="Google" id="ProtNLM"/>
    </source>
</evidence>
<evidence type="ECO:0000313" key="1">
    <source>
        <dbReference type="EMBL" id="OMI26173.1"/>
    </source>
</evidence>
<evidence type="ECO:0000313" key="2">
    <source>
        <dbReference type="Proteomes" id="UP000187046"/>
    </source>
</evidence>
<proteinExistence type="predicted"/>
<dbReference type="Gene3D" id="2.40.50.390">
    <property type="entry name" value="Conjugative transposon protein, DUF961"/>
    <property type="match status" value="1"/>
</dbReference>
<dbReference type="Pfam" id="PF06125">
    <property type="entry name" value="DUF961"/>
    <property type="match status" value="1"/>
</dbReference>
<sequence length="122" mass="13481">MNLKFIVPDAKMTFGELKFAGLNRERYAYVNGQRSDKLESRVYNLMSSVQGGQIEVTIPEYVGLKDINFSADVELKNPQIKAMAQSSGNFANVRWTVEAEDIIVKGSSVSKPTATTATSDKK</sequence>